<evidence type="ECO:0000256" key="2">
    <source>
        <dbReference type="SAM" id="Phobius"/>
    </source>
</evidence>
<feature type="coiled-coil region" evidence="1">
    <location>
        <begin position="54"/>
        <end position="107"/>
    </location>
</feature>
<accession>A0ABT0KR79</accession>
<dbReference type="Pfam" id="PF05137">
    <property type="entry name" value="PilN"/>
    <property type="match status" value="1"/>
</dbReference>
<sequence>MIKTTINLYSADLLPAKLRLSFQRMMMMVAGLLVISFVSWMLGYWLVSNVETDRAKVSTEKQQLDTQKQQLELQVSARVPEPDLVARVELEQQRLELKKLLSTEINQRDNVISRGYSSLLTDLASVSDGSVWLSHIAVNEQRFEFEGFGSKPQSIPKWVEALKHTETLKGYAFSTMTMNRGESQPLAFKLSSTPEVEAKQ</sequence>
<comment type="caution">
    <text evidence="3">The sequence shown here is derived from an EMBL/GenBank/DDBJ whole genome shotgun (WGS) entry which is preliminary data.</text>
</comment>
<keyword evidence="2" id="KW-1133">Transmembrane helix</keyword>
<feature type="transmembrane region" description="Helical" evidence="2">
    <location>
        <begin position="27"/>
        <end position="47"/>
    </location>
</feature>
<gene>
    <name evidence="3" type="ORF">L2737_13625</name>
</gene>
<proteinExistence type="predicted"/>
<dbReference type="EMBL" id="JAKIKU010000007">
    <property type="protein sequence ID" value="MCL1046351.1"/>
    <property type="molecule type" value="Genomic_DNA"/>
</dbReference>
<dbReference type="Proteomes" id="UP001202134">
    <property type="component" value="Unassembled WGS sequence"/>
</dbReference>
<keyword evidence="2" id="KW-0812">Transmembrane</keyword>
<protein>
    <submittedName>
        <fullName evidence="3">Fimbrial assembly protein</fullName>
    </submittedName>
</protein>
<dbReference type="InterPro" id="IPR007813">
    <property type="entry name" value="PilN"/>
</dbReference>
<evidence type="ECO:0000256" key="1">
    <source>
        <dbReference type="SAM" id="Coils"/>
    </source>
</evidence>
<organism evidence="3 4">
    <name type="scientific">Shewanella electrodiphila</name>
    <dbReference type="NCBI Taxonomy" id="934143"/>
    <lineage>
        <taxon>Bacteria</taxon>
        <taxon>Pseudomonadati</taxon>
        <taxon>Pseudomonadota</taxon>
        <taxon>Gammaproteobacteria</taxon>
        <taxon>Alteromonadales</taxon>
        <taxon>Shewanellaceae</taxon>
        <taxon>Shewanella</taxon>
    </lineage>
</organism>
<reference evidence="3 4" key="1">
    <citation type="submission" date="2022-01" db="EMBL/GenBank/DDBJ databases">
        <title>Whole genome-based taxonomy of the Shewanellaceae.</title>
        <authorList>
            <person name="Martin-Rodriguez A.J."/>
        </authorList>
    </citation>
    <scope>NUCLEOTIDE SEQUENCE [LARGE SCALE GENOMIC DNA]</scope>
    <source>
        <strain evidence="3 4">DSM 24955</strain>
    </source>
</reference>
<evidence type="ECO:0000313" key="3">
    <source>
        <dbReference type="EMBL" id="MCL1046351.1"/>
    </source>
</evidence>
<keyword evidence="2" id="KW-0472">Membrane</keyword>
<name>A0ABT0KR79_9GAMM</name>
<keyword evidence="4" id="KW-1185">Reference proteome</keyword>
<keyword evidence="1" id="KW-0175">Coiled coil</keyword>
<dbReference type="RefSeq" id="WP_248956052.1">
    <property type="nucleotide sequence ID" value="NZ_JAKIKU010000007.1"/>
</dbReference>
<evidence type="ECO:0000313" key="4">
    <source>
        <dbReference type="Proteomes" id="UP001202134"/>
    </source>
</evidence>